<dbReference type="PANTHER" id="PTHR23088">
    <property type="entry name" value="NITRILASE-RELATED"/>
    <property type="match status" value="1"/>
</dbReference>
<dbReference type="Pfam" id="PF00795">
    <property type="entry name" value="CN_hydrolase"/>
    <property type="match status" value="1"/>
</dbReference>
<dbReference type="EMBL" id="CP026652">
    <property type="protein sequence ID" value="AVH60699.1"/>
    <property type="molecule type" value="Genomic_DNA"/>
</dbReference>
<dbReference type="InterPro" id="IPR036526">
    <property type="entry name" value="C-N_Hydrolase_sf"/>
</dbReference>
<dbReference type="CDD" id="cd07197">
    <property type="entry name" value="nitrilase"/>
    <property type="match status" value="1"/>
</dbReference>
<dbReference type="SUPFAM" id="SSF56317">
    <property type="entry name" value="Carbon-nitrogen hydrolase"/>
    <property type="match status" value="1"/>
</dbReference>
<gene>
    <name evidence="3" type="ORF">C4B68_38645</name>
</gene>
<accession>A0ABM6T0N2</accession>
<keyword evidence="4" id="KW-1185">Reference proteome</keyword>
<evidence type="ECO:0000259" key="2">
    <source>
        <dbReference type="PROSITE" id="PS50263"/>
    </source>
</evidence>
<evidence type="ECO:0000313" key="3">
    <source>
        <dbReference type="EMBL" id="AVH60699.1"/>
    </source>
</evidence>
<reference evidence="3 4" key="1">
    <citation type="submission" date="2018-02" db="EMBL/GenBank/DDBJ databases">
        <title>Complete genome sequence of Streptomyces dengpaensis, the producer of angucyclines.</title>
        <authorList>
            <person name="Yumei L."/>
        </authorList>
    </citation>
    <scope>NUCLEOTIDE SEQUENCE [LARGE SCALE GENOMIC DNA]</scope>
    <source>
        <strain evidence="3 4">XZHG99</strain>
    </source>
</reference>
<dbReference type="PROSITE" id="PS50263">
    <property type="entry name" value="CN_HYDROLASE"/>
    <property type="match status" value="1"/>
</dbReference>
<evidence type="ECO:0000313" key="4">
    <source>
        <dbReference type="Proteomes" id="UP000238413"/>
    </source>
</evidence>
<dbReference type="Gene3D" id="3.60.110.10">
    <property type="entry name" value="Carbon-nitrogen hydrolase"/>
    <property type="match status" value="1"/>
</dbReference>
<dbReference type="GO" id="GO:0016787">
    <property type="term" value="F:hydrolase activity"/>
    <property type="evidence" value="ECO:0007669"/>
    <property type="project" value="UniProtKB-KW"/>
</dbReference>
<dbReference type="PANTHER" id="PTHR23088:SF27">
    <property type="entry name" value="DEAMINATED GLUTATHIONE AMIDASE"/>
    <property type="match status" value="1"/>
</dbReference>
<evidence type="ECO:0000256" key="1">
    <source>
        <dbReference type="ARBA" id="ARBA00010613"/>
    </source>
</evidence>
<name>A0ABM6T0N2_9ACTN</name>
<feature type="domain" description="CN hydrolase" evidence="2">
    <location>
        <begin position="4"/>
        <end position="235"/>
    </location>
</feature>
<dbReference type="RefSeq" id="WP_099506263.1">
    <property type="nucleotide sequence ID" value="NZ_CP026652.1"/>
</dbReference>
<protein>
    <submittedName>
        <fullName evidence="3">Carbon-nitrogen hydrolase family protein</fullName>
    </submittedName>
</protein>
<dbReference type="Proteomes" id="UP000238413">
    <property type="component" value="Chromosome"/>
</dbReference>
<organism evidence="3 4">
    <name type="scientific">Streptomyces dengpaensis</name>
    <dbReference type="NCBI Taxonomy" id="2049881"/>
    <lineage>
        <taxon>Bacteria</taxon>
        <taxon>Bacillati</taxon>
        <taxon>Actinomycetota</taxon>
        <taxon>Actinomycetes</taxon>
        <taxon>Kitasatosporales</taxon>
        <taxon>Streptomycetaceae</taxon>
        <taxon>Streptomyces</taxon>
    </lineage>
</organism>
<dbReference type="InterPro" id="IPR003010">
    <property type="entry name" value="C-N_Hydrolase"/>
</dbReference>
<comment type="similarity">
    <text evidence="1">Belongs to the carbon-nitrogen hydrolase superfamily. NIT1/NIT2 family.</text>
</comment>
<sequence length="272" mass="28629">MSVLDVVALQLAAEPGNVAGNVEHLLAALRKHGAGSDLVVTPELVTTGYDLAMFDERGAELAEPLDGPTVTAVAEAAAELGTTVVLGILERDGDVIYDTAAVVLPDRSVYPFRKTHLYPDELTRFSAGQDLITVDTPAGRLGPLICFEHAFPELATTLALAGTQTLVIPSAVPIGYEYLLTLRTRARAQDNQMFAVGCNLTGGGFSGHSLIVDPSGEVLASAGAEEAVLRARLDLGVISRERNQEPALGMRQVDLYRPEAVGRLGAVTAGDQ</sequence>
<proteinExistence type="inferred from homology"/>
<keyword evidence="3" id="KW-0378">Hydrolase</keyword>